<comment type="caution">
    <text evidence="13">The sequence shown here is derived from an EMBL/GenBank/DDBJ whole genome shotgun (WGS) entry which is preliminary data.</text>
</comment>
<dbReference type="Pfam" id="PF00199">
    <property type="entry name" value="Catalase"/>
    <property type="match status" value="1"/>
</dbReference>
<dbReference type="GO" id="GO:0005737">
    <property type="term" value="C:cytoplasm"/>
    <property type="evidence" value="ECO:0007669"/>
    <property type="project" value="TreeGrafter"/>
</dbReference>
<evidence type="ECO:0000313" key="13">
    <source>
        <dbReference type="EMBL" id="MDN0089152.1"/>
    </source>
</evidence>
<keyword evidence="14" id="KW-1185">Reference proteome</keyword>
<sequence length="327" mass="36660">MRKVSFSLLSCLITFGCLPSVSGTVPQEINAEQMVNALNDVFGRHSKQRASHAKGFCFSGKFIASGEGTELSQADLLRKNEQSDVVGRFSIGGGNPQAADNAKNLRGLAFELVNTKHSRWQLVMISSPFFFARTPQEFIEFLKARTPDPETGKPNPERLNTFNQSHPHTLRQAQYVASQPVPASYATIPYWGGSTFITYKDQSQYAVRWRMEPVEGRQGLSDEQAKAKSPDFLQEELRQRLAKGPIEYDLYAIVAQKGDNLIDPTQSWPAERREVNMGRLFIETVTDQQCDKKVFIPTVLPQGIRVSDDPTLAVRAEAYLISTSRRQ</sequence>
<reference evidence="13" key="2">
    <citation type="submission" date="2023-06" db="EMBL/GenBank/DDBJ databases">
        <authorList>
            <person name="Polev D.E."/>
            <person name="Saitova A.T."/>
            <person name="Bogumilchik E.A."/>
            <person name="Kokorina G.I."/>
            <person name="Voskresenskaia E.A."/>
        </authorList>
    </citation>
    <scope>NUCLEOTIDE SEQUENCE</scope>
    <source>
        <strain evidence="13">2145 StPb PI</strain>
    </source>
</reference>
<evidence type="ECO:0000313" key="12">
    <source>
        <dbReference type="EMBL" id="CNF04493.1"/>
    </source>
</evidence>
<feature type="domain" description="Catalase core" evidence="11">
    <location>
        <begin position="19"/>
        <end position="327"/>
    </location>
</feature>
<feature type="binding site" description="axial binding residue" evidence="9">
    <location>
        <position position="319"/>
    </location>
    <ligand>
        <name>heme</name>
        <dbReference type="ChEBI" id="CHEBI:30413"/>
    </ligand>
    <ligandPart>
        <name>Fe</name>
        <dbReference type="ChEBI" id="CHEBI:18248"/>
    </ligandPart>
</feature>
<dbReference type="EMBL" id="JAUEHU010000024">
    <property type="protein sequence ID" value="MDN0089152.1"/>
    <property type="molecule type" value="Genomic_DNA"/>
</dbReference>
<proteinExistence type="inferred from homology"/>
<evidence type="ECO:0000256" key="3">
    <source>
        <dbReference type="ARBA" id="ARBA00022617"/>
    </source>
</evidence>
<name>A0AAW7K1E1_9GAMM</name>
<dbReference type="GO" id="GO:0046872">
    <property type="term" value="F:metal ion binding"/>
    <property type="evidence" value="ECO:0007669"/>
    <property type="project" value="UniProtKB-KW"/>
</dbReference>
<evidence type="ECO:0000259" key="11">
    <source>
        <dbReference type="SMART" id="SM01060"/>
    </source>
</evidence>
<keyword evidence="3 7" id="KW-0349">Heme</keyword>
<dbReference type="CDD" id="cd08153">
    <property type="entry name" value="srpA_like"/>
    <property type="match status" value="1"/>
</dbReference>
<dbReference type="Proteomes" id="UP001167864">
    <property type="component" value="Unassembled WGS sequence"/>
</dbReference>
<evidence type="ECO:0000256" key="8">
    <source>
        <dbReference type="PIRSR" id="PIRSR000296-1"/>
    </source>
</evidence>
<evidence type="ECO:0000256" key="5">
    <source>
        <dbReference type="ARBA" id="ARBA00023002"/>
    </source>
</evidence>
<gene>
    <name evidence="12" type="primary">katA_2</name>
    <name evidence="12" type="ORF">ERS137967_03193</name>
    <name evidence="13" type="ORF">QVN42_17525</name>
</gene>
<keyword evidence="2 7" id="KW-0575">Peroxidase</keyword>
<feature type="signal peptide" evidence="10">
    <location>
        <begin position="1"/>
        <end position="22"/>
    </location>
</feature>
<dbReference type="SUPFAM" id="SSF56634">
    <property type="entry name" value="Heme-dependent catalase-like"/>
    <property type="match status" value="1"/>
</dbReference>
<dbReference type="EC" id="1.11.1.-" evidence="7"/>
<evidence type="ECO:0000256" key="4">
    <source>
        <dbReference type="ARBA" id="ARBA00022723"/>
    </source>
</evidence>
<evidence type="ECO:0000256" key="6">
    <source>
        <dbReference type="ARBA" id="ARBA00023004"/>
    </source>
</evidence>
<dbReference type="Gene3D" id="1.20.1280.120">
    <property type="match status" value="1"/>
</dbReference>
<evidence type="ECO:0000256" key="1">
    <source>
        <dbReference type="ARBA" id="ARBA00005329"/>
    </source>
</evidence>
<evidence type="ECO:0000313" key="15">
    <source>
        <dbReference type="Proteomes" id="UP001167864"/>
    </source>
</evidence>
<evidence type="ECO:0000313" key="14">
    <source>
        <dbReference type="Proteomes" id="UP000040578"/>
    </source>
</evidence>
<protein>
    <recommendedName>
        <fullName evidence="7">Catalase-related peroxidase</fullName>
        <ecNumber evidence="7">1.11.1.-</ecNumber>
    </recommendedName>
</protein>
<feature type="chain" id="PRO_5043756643" description="Catalase-related peroxidase" evidence="10">
    <location>
        <begin position="23"/>
        <end position="327"/>
    </location>
</feature>
<dbReference type="SMART" id="SM01060">
    <property type="entry name" value="Catalase"/>
    <property type="match status" value="1"/>
</dbReference>
<comment type="cofactor">
    <cofactor evidence="7">
        <name>heme</name>
        <dbReference type="ChEBI" id="CHEBI:30413"/>
    </cofactor>
</comment>
<dbReference type="InterPro" id="IPR024168">
    <property type="entry name" value="Catalase_SrpA-type_pred"/>
</dbReference>
<organism evidence="13 15">
    <name type="scientific">Yersinia nurmii</name>
    <dbReference type="NCBI Taxonomy" id="685706"/>
    <lineage>
        <taxon>Bacteria</taxon>
        <taxon>Pseudomonadati</taxon>
        <taxon>Pseudomonadota</taxon>
        <taxon>Gammaproteobacteria</taxon>
        <taxon>Enterobacterales</taxon>
        <taxon>Yersiniaceae</taxon>
        <taxon>Yersinia</taxon>
    </lineage>
</organism>
<evidence type="ECO:0000256" key="7">
    <source>
        <dbReference type="PIRNR" id="PIRNR000296"/>
    </source>
</evidence>
<dbReference type="EMBL" id="CPYD01000013">
    <property type="protein sequence ID" value="CNF04493.1"/>
    <property type="molecule type" value="Genomic_DNA"/>
</dbReference>
<dbReference type="Gene3D" id="2.40.180.10">
    <property type="entry name" value="Catalase core domain"/>
    <property type="match status" value="1"/>
</dbReference>
<dbReference type="GO" id="GO:0020037">
    <property type="term" value="F:heme binding"/>
    <property type="evidence" value="ECO:0007669"/>
    <property type="project" value="InterPro"/>
</dbReference>
<reference evidence="12 14" key="1">
    <citation type="submission" date="2015-03" db="EMBL/GenBank/DDBJ databases">
        <authorList>
            <consortium name="Pathogen Informatics"/>
            <person name="Murphy D."/>
        </authorList>
    </citation>
    <scope>NUCLEOTIDE SEQUENCE [LARGE SCALE GENOMIC DNA]</scope>
    <source>
        <strain evidence="14">type strain: CIP110231</strain>
        <strain evidence="12">Type strain: CIP110231</strain>
    </source>
</reference>
<keyword evidence="6 7" id="KW-0408">Iron</keyword>
<feature type="active site" evidence="8">
    <location>
        <position position="52"/>
    </location>
</feature>
<dbReference type="PANTHER" id="PTHR11465">
    <property type="entry name" value="CATALASE"/>
    <property type="match status" value="1"/>
</dbReference>
<dbReference type="AlphaFoldDB" id="A0AAW7K1E1"/>
<dbReference type="RefSeq" id="WP_049601025.1">
    <property type="nucleotide sequence ID" value="NZ_CPYD01000013.1"/>
</dbReference>
<dbReference type="PROSITE" id="PS51257">
    <property type="entry name" value="PROKAR_LIPOPROTEIN"/>
    <property type="match status" value="1"/>
</dbReference>
<dbReference type="GO" id="GO:0042542">
    <property type="term" value="P:response to hydrogen peroxide"/>
    <property type="evidence" value="ECO:0007669"/>
    <property type="project" value="TreeGrafter"/>
</dbReference>
<dbReference type="GO" id="GO:0004096">
    <property type="term" value="F:catalase activity"/>
    <property type="evidence" value="ECO:0007669"/>
    <property type="project" value="InterPro"/>
</dbReference>
<comment type="similarity">
    <text evidence="1 7">Belongs to the catalase family.</text>
</comment>
<dbReference type="PROSITE" id="PS51402">
    <property type="entry name" value="CATALASE_3"/>
    <property type="match status" value="1"/>
</dbReference>
<evidence type="ECO:0000256" key="10">
    <source>
        <dbReference type="SAM" id="SignalP"/>
    </source>
</evidence>
<dbReference type="Proteomes" id="UP000040578">
    <property type="component" value="Unassembled WGS sequence"/>
</dbReference>
<evidence type="ECO:0000256" key="2">
    <source>
        <dbReference type="ARBA" id="ARBA00022559"/>
    </source>
</evidence>
<dbReference type="InterPro" id="IPR020835">
    <property type="entry name" value="Catalase_sf"/>
</dbReference>
<comment type="function">
    <text evidence="7">Has an organic peroxide-dependent peroxidase activity.</text>
</comment>
<dbReference type="GO" id="GO:0042744">
    <property type="term" value="P:hydrogen peroxide catabolic process"/>
    <property type="evidence" value="ECO:0007669"/>
    <property type="project" value="TreeGrafter"/>
</dbReference>
<evidence type="ECO:0000256" key="9">
    <source>
        <dbReference type="PIRSR" id="PIRSR000296-2"/>
    </source>
</evidence>
<accession>A0AAW7K1E1</accession>
<keyword evidence="10" id="KW-0732">Signal</keyword>
<keyword evidence="5 7" id="KW-0560">Oxidoreductase</keyword>
<dbReference type="PIRSF" id="PIRSF000296">
    <property type="entry name" value="SrpA"/>
    <property type="match status" value="1"/>
</dbReference>
<dbReference type="PANTHER" id="PTHR11465:SF9">
    <property type="entry name" value="CATALASE"/>
    <property type="match status" value="1"/>
</dbReference>
<keyword evidence="4 7" id="KW-0479">Metal-binding</keyword>
<dbReference type="InterPro" id="IPR011614">
    <property type="entry name" value="Catalase_core"/>
</dbReference>
<dbReference type="InterPro" id="IPR018028">
    <property type="entry name" value="Catalase"/>
</dbReference>